<gene>
    <name evidence="2" type="ORF">OCK74_27855</name>
</gene>
<name>A0A9X2Y0V9_9BACT</name>
<sequence>MKKIWILVLLLSCSASLWAQHHRYGSSFVMSYPIAFPMGDLKDYVSKVSYRGISLEFNKWQKSNLEVGLESGWNVFYERVEDKVYTDKTASISGVQYRYTNSV</sequence>
<accession>A0A9X2Y0V9</accession>
<evidence type="ECO:0008006" key="4">
    <source>
        <dbReference type="Google" id="ProtNLM"/>
    </source>
</evidence>
<evidence type="ECO:0000313" key="3">
    <source>
        <dbReference type="Proteomes" id="UP001155483"/>
    </source>
</evidence>
<dbReference type="EMBL" id="JAOTIF010000077">
    <property type="protein sequence ID" value="MCU7552960.1"/>
    <property type="molecule type" value="Genomic_DNA"/>
</dbReference>
<keyword evidence="1" id="KW-0732">Signal</keyword>
<reference evidence="2" key="1">
    <citation type="submission" date="2022-09" db="EMBL/GenBank/DDBJ databases">
        <authorList>
            <person name="Yuan C."/>
            <person name="Ke Z."/>
        </authorList>
    </citation>
    <scope>NUCLEOTIDE SEQUENCE</scope>
    <source>
        <strain evidence="2">LB-8</strain>
    </source>
</reference>
<feature type="signal peptide" evidence="1">
    <location>
        <begin position="1"/>
        <end position="19"/>
    </location>
</feature>
<protein>
    <recommendedName>
        <fullName evidence="4">DUF3575 domain-containing protein</fullName>
    </recommendedName>
</protein>
<dbReference type="RefSeq" id="WP_279300392.1">
    <property type="nucleotide sequence ID" value="NZ_JAOTIF010000077.1"/>
</dbReference>
<organism evidence="2 3">
    <name type="scientific">Paraflavisolibacter caeni</name>
    <dbReference type="NCBI Taxonomy" id="2982496"/>
    <lineage>
        <taxon>Bacteria</taxon>
        <taxon>Pseudomonadati</taxon>
        <taxon>Bacteroidota</taxon>
        <taxon>Chitinophagia</taxon>
        <taxon>Chitinophagales</taxon>
        <taxon>Chitinophagaceae</taxon>
        <taxon>Paraflavisolibacter</taxon>
    </lineage>
</organism>
<comment type="caution">
    <text evidence="2">The sequence shown here is derived from an EMBL/GenBank/DDBJ whole genome shotgun (WGS) entry which is preliminary data.</text>
</comment>
<proteinExistence type="predicted"/>
<evidence type="ECO:0000256" key="1">
    <source>
        <dbReference type="SAM" id="SignalP"/>
    </source>
</evidence>
<evidence type="ECO:0000313" key="2">
    <source>
        <dbReference type="EMBL" id="MCU7552960.1"/>
    </source>
</evidence>
<dbReference type="AlphaFoldDB" id="A0A9X2Y0V9"/>
<feature type="non-terminal residue" evidence="2">
    <location>
        <position position="103"/>
    </location>
</feature>
<reference evidence="2" key="2">
    <citation type="submission" date="2023-04" db="EMBL/GenBank/DDBJ databases">
        <title>Paracnuella aquatica gen. nov., sp. nov., a member of the family Chitinophagaceae isolated from a hot spring.</title>
        <authorList>
            <person name="Wang C."/>
        </authorList>
    </citation>
    <scope>NUCLEOTIDE SEQUENCE</scope>
    <source>
        <strain evidence="2">LB-8</strain>
    </source>
</reference>
<keyword evidence="3" id="KW-1185">Reference proteome</keyword>
<feature type="chain" id="PRO_5040793690" description="DUF3575 domain-containing protein" evidence="1">
    <location>
        <begin position="20"/>
        <end position="103"/>
    </location>
</feature>
<dbReference type="Proteomes" id="UP001155483">
    <property type="component" value="Unassembled WGS sequence"/>
</dbReference>